<dbReference type="AlphaFoldDB" id="A0A1N6K0U0"/>
<protein>
    <submittedName>
        <fullName evidence="2">Helix-turn-helix domain-containing protein</fullName>
    </submittedName>
</protein>
<reference evidence="2 3" key="1">
    <citation type="submission" date="2016-11" db="EMBL/GenBank/DDBJ databases">
        <authorList>
            <person name="Jaros S."/>
            <person name="Januszkiewicz K."/>
            <person name="Wedrychowicz H."/>
        </authorList>
    </citation>
    <scope>NUCLEOTIDE SEQUENCE [LARGE SCALE GENOMIC DNA]</scope>
    <source>
        <strain evidence="2 3">GAS86</strain>
    </source>
</reference>
<evidence type="ECO:0000259" key="1">
    <source>
        <dbReference type="PROSITE" id="PS50943"/>
    </source>
</evidence>
<name>A0A1N6K0U0_9BURK</name>
<dbReference type="Pfam" id="PF12844">
    <property type="entry name" value="HTH_19"/>
    <property type="match status" value="1"/>
</dbReference>
<dbReference type="Gene3D" id="1.10.260.40">
    <property type="entry name" value="lambda repressor-like DNA-binding domains"/>
    <property type="match status" value="1"/>
</dbReference>
<dbReference type="OrthoDB" id="7851911at2"/>
<sequence length="163" mass="18507">MKFEVTKEWCLKMARLEHENGTDVEIGAGLFAADPSTQRPEYAMEESADPRIAFGRFVRLMRRGRQQTLEKLAEAADIDVTELVEIEEDSHYRPEPRTVFQLASYFAIPSSKLMQLAGLSQQRDSHLANEAIRFAARSEKVTDLNETERSALEAFVAVLSEQK</sequence>
<dbReference type="GO" id="GO:0003677">
    <property type="term" value="F:DNA binding"/>
    <property type="evidence" value="ECO:0007669"/>
    <property type="project" value="InterPro"/>
</dbReference>
<dbReference type="SUPFAM" id="SSF47413">
    <property type="entry name" value="lambda repressor-like DNA-binding domains"/>
    <property type="match status" value="1"/>
</dbReference>
<evidence type="ECO:0000313" key="2">
    <source>
        <dbReference type="EMBL" id="SIO50159.1"/>
    </source>
</evidence>
<organism evidence="2 3">
    <name type="scientific">Paraburkholderia phenazinium</name>
    <dbReference type="NCBI Taxonomy" id="60549"/>
    <lineage>
        <taxon>Bacteria</taxon>
        <taxon>Pseudomonadati</taxon>
        <taxon>Pseudomonadota</taxon>
        <taxon>Betaproteobacteria</taxon>
        <taxon>Burkholderiales</taxon>
        <taxon>Burkholderiaceae</taxon>
        <taxon>Paraburkholderia</taxon>
    </lineage>
</organism>
<dbReference type="EMBL" id="FSRM01000002">
    <property type="protein sequence ID" value="SIO50159.1"/>
    <property type="molecule type" value="Genomic_DNA"/>
</dbReference>
<gene>
    <name evidence="2" type="ORF">SAMN05444168_5679</name>
</gene>
<dbReference type="PROSITE" id="PS50943">
    <property type="entry name" value="HTH_CROC1"/>
    <property type="match status" value="1"/>
</dbReference>
<proteinExistence type="predicted"/>
<evidence type="ECO:0000313" key="3">
    <source>
        <dbReference type="Proteomes" id="UP000184693"/>
    </source>
</evidence>
<dbReference type="InterPro" id="IPR001387">
    <property type="entry name" value="Cro/C1-type_HTH"/>
</dbReference>
<dbReference type="InterPro" id="IPR010982">
    <property type="entry name" value="Lambda_DNA-bd_dom_sf"/>
</dbReference>
<dbReference type="Proteomes" id="UP000184693">
    <property type="component" value="Unassembled WGS sequence"/>
</dbReference>
<feature type="domain" description="HTH cro/C1-type" evidence="1">
    <location>
        <begin position="58"/>
        <end position="113"/>
    </location>
</feature>
<dbReference type="RefSeq" id="WP_074267621.1">
    <property type="nucleotide sequence ID" value="NZ_FSRM01000002.1"/>
</dbReference>
<accession>A0A1N6K0U0</accession>